<evidence type="ECO:0000313" key="3">
    <source>
        <dbReference type="EMBL" id="OGZ89061.1"/>
    </source>
</evidence>
<dbReference type="Gene3D" id="6.10.250.3150">
    <property type="match status" value="1"/>
</dbReference>
<dbReference type="SUPFAM" id="SSF53955">
    <property type="entry name" value="Lysozyme-like"/>
    <property type="match status" value="1"/>
</dbReference>
<evidence type="ECO:0000256" key="2">
    <source>
        <dbReference type="SAM" id="SignalP"/>
    </source>
</evidence>
<keyword evidence="2" id="KW-0732">Signal</keyword>
<gene>
    <name evidence="3" type="ORF">A2561_05450</name>
</gene>
<evidence type="ECO:0000256" key="1">
    <source>
        <dbReference type="SAM" id="Coils"/>
    </source>
</evidence>
<accession>A0A1G2JRK9</accession>
<feature type="signal peptide" evidence="2">
    <location>
        <begin position="1"/>
        <end position="25"/>
    </location>
</feature>
<evidence type="ECO:0000313" key="4">
    <source>
        <dbReference type="Proteomes" id="UP000178935"/>
    </source>
</evidence>
<feature type="chain" id="PRO_5009583331" evidence="2">
    <location>
        <begin position="26"/>
        <end position="471"/>
    </location>
</feature>
<dbReference type="InterPro" id="IPR023346">
    <property type="entry name" value="Lysozyme-like_dom_sf"/>
</dbReference>
<dbReference type="AlphaFoldDB" id="A0A1G2JRK9"/>
<sequence length="471" mass="51406">MKYITIRKLFIVLITAIILPCFVFAEDLATTCKTISETENGCSNLSSAECKATLEKCEAYYEAEAQAIANDMTKTAAEKKTLTAQITNSKKKILGLETQIKQGTIKVKGLNLQIGDTKNSIDKTSGKIIDSQTQIANILRSVYQENKKSIIEILIEGNVSDFFSNLTYLEGLNSKVSNLLESTQNLKSYLEGQKIKMDDEVGQLQKTIALQNLQKKESEQAKKESEQYLKLTEAQYQEQLKEKQEAEKKVATIRAKLFEMVGVSKAPTFGEALEVAKSAASLAGVRPAFLLAVISQESAIGKNVGQCVLVDKATGTGKRIKTGATVIRVMKPTRDVLPFVDITTRLGKDPLNTPISCWIPVYYSGAPSGWGGAMGPAQFIPSTWMLYDKKLKTLLGRSPDPWGIKDSFTASGLYLADLGASAQTASKESNAASRYYGGSSAYSRSVMRRATCIQGFIDNGTMSSDCQGLIF</sequence>
<dbReference type="EMBL" id="MHPU01000012">
    <property type="protein sequence ID" value="OGZ89061.1"/>
    <property type="molecule type" value="Genomic_DNA"/>
</dbReference>
<protein>
    <submittedName>
        <fullName evidence="3">Uncharacterized protein</fullName>
    </submittedName>
</protein>
<dbReference type="Proteomes" id="UP000178935">
    <property type="component" value="Unassembled WGS sequence"/>
</dbReference>
<keyword evidence="1" id="KW-0175">Coiled coil</keyword>
<organism evidence="3 4">
    <name type="scientific">Candidatus Staskawiczbacteria bacterium RIFOXYD1_FULL_32_13</name>
    <dbReference type="NCBI Taxonomy" id="1802234"/>
    <lineage>
        <taxon>Bacteria</taxon>
        <taxon>Candidatus Staskawicziibacteriota</taxon>
    </lineage>
</organism>
<name>A0A1G2JRK9_9BACT</name>
<reference evidence="3 4" key="1">
    <citation type="journal article" date="2016" name="Nat. Commun.">
        <title>Thousands of microbial genomes shed light on interconnected biogeochemical processes in an aquifer system.</title>
        <authorList>
            <person name="Anantharaman K."/>
            <person name="Brown C.T."/>
            <person name="Hug L.A."/>
            <person name="Sharon I."/>
            <person name="Castelle C.J."/>
            <person name="Probst A.J."/>
            <person name="Thomas B.C."/>
            <person name="Singh A."/>
            <person name="Wilkins M.J."/>
            <person name="Karaoz U."/>
            <person name="Brodie E.L."/>
            <person name="Williams K.H."/>
            <person name="Hubbard S.S."/>
            <person name="Banfield J.F."/>
        </authorList>
    </citation>
    <scope>NUCLEOTIDE SEQUENCE [LARGE SCALE GENOMIC DNA]</scope>
</reference>
<comment type="caution">
    <text evidence="3">The sequence shown here is derived from an EMBL/GenBank/DDBJ whole genome shotgun (WGS) entry which is preliminary data.</text>
</comment>
<feature type="coiled-coil region" evidence="1">
    <location>
        <begin position="215"/>
        <end position="256"/>
    </location>
</feature>
<proteinExistence type="predicted"/>